<dbReference type="eggNOG" id="KOG4505">
    <property type="taxonomic scope" value="Eukaryota"/>
</dbReference>
<reference evidence="8 9" key="2">
    <citation type="submission" date="2016-05" db="EMBL/GenBank/DDBJ databases">
        <title>Lineage-specific infection strategies underlie the spectrum of fungal disease in amphibians.</title>
        <authorList>
            <person name="Cuomo C.A."/>
            <person name="Farrer R.A."/>
            <person name="James T."/>
            <person name="Longcore J."/>
            <person name="Birren B."/>
        </authorList>
    </citation>
    <scope>NUCLEOTIDE SEQUENCE [LARGE SCALE GENOMIC DNA]</scope>
    <source>
        <strain evidence="8 9">JEL423</strain>
    </source>
</reference>
<feature type="transmembrane region" description="Helical" evidence="6">
    <location>
        <begin position="197"/>
        <end position="218"/>
    </location>
</feature>
<dbReference type="InterPro" id="IPR006153">
    <property type="entry name" value="Cation/H_exchanger_TM"/>
</dbReference>
<feature type="compositionally biased region" description="Basic and acidic residues" evidence="5">
    <location>
        <begin position="478"/>
        <end position="488"/>
    </location>
</feature>
<feature type="transmembrane region" description="Helical" evidence="6">
    <location>
        <begin position="125"/>
        <end position="147"/>
    </location>
</feature>
<keyword evidence="4 6" id="KW-0472">Membrane</keyword>
<dbReference type="GO" id="GO:0015385">
    <property type="term" value="F:sodium:proton antiporter activity"/>
    <property type="evidence" value="ECO:0007669"/>
    <property type="project" value="InterPro"/>
</dbReference>
<evidence type="ECO:0000313" key="8">
    <source>
        <dbReference type="EMBL" id="OAJ38038.1"/>
    </source>
</evidence>
<evidence type="ECO:0000259" key="7">
    <source>
        <dbReference type="Pfam" id="PF00999"/>
    </source>
</evidence>
<feature type="transmembrane region" description="Helical" evidence="6">
    <location>
        <begin position="387"/>
        <end position="412"/>
    </location>
</feature>
<dbReference type="Pfam" id="PF00999">
    <property type="entry name" value="Na_H_Exchanger"/>
    <property type="match status" value="1"/>
</dbReference>
<gene>
    <name evidence="8" type="ORF">BDEG_22007</name>
</gene>
<dbReference type="VEuPathDB" id="FungiDB:BDEG_22007"/>
<evidence type="ECO:0000256" key="5">
    <source>
        <dbReference type="SAM" id="MobiDB-lite"/>
    </source>
</evidence>
<reference evidence="8 9" key="1">
    <citation type="submission" date="2006-10" db="EMBL/GenBank/DDBJ databases">
        <title>The Genome Sequence of Batrachochytrium dendrobatidis JEL423.</title>
        <authorList>
            <consortium name="The Broad Institute Genome Sequencing Platform"/>
            <person name="Birren B."/>
            <person name="Lander E."/>
            <person name="Galagan J."/>
            <person name="Cuomo C."/>
            <person name="Devon K."/>
            <person name="Jaffe D."/>
            <person name="Butler J."/>
            <person name="Alvarez P."/>
            <person name="Gnerre S."/>
            <person name="Grabherr M."/>
            <person name="Kleber M."/>
            <person name="Mauceli E."/>
            <person name="Brockman W."/>
            <person name="Young S."/>
            <person name="LaButti K."/>
            <person name="Sykes S."/>
            <person name="DeCaprio D."/>
            <person name="Crawford M."/>
            <person name="Koehrsen M."/>
            <person name="Engels R."/>
            <person name="Montgomery P."/>
            <person name="Pearson M."/>
            <person name="Howarth C."/>
            <person name="Larson L."/>
            <person name="White J."/>
            <person name="O'Leary S."/>
            <person name="Kodira C."/>
            <person name="Zeng Q."/>
            <person name="Yandava C."/>
            <person name="Alvarado L."/>
            <person name="Longcore J."/>
            <person name="James T."/>
        </authorList>
    </citation>
    <scope>NUCLEOTIDE SEQUENCE [LARGE SCALE GENOMIC DNA]</scope>
    <source>
        <strain evidence="8 9">JEL423</strain>
    </source>
</reference>
<dbReference type="GO" id="GO:0120029">
    <property type="term" value="P:proton export across plasma membrane"/>
    <property type="evidence" value="ECO:0007669"/>
    <property type="project" value="InterPro"/>
</dbReference>
<dbReference type="InterPro" id="IPR004712">
    <property type="entry name" value="Na+/H+_antiporter_fungi"/>
</dbReference>
<evidence type="ECO:0000256" key="6">
    <source>
        <dbReference type="SAM" id="Phobius"/>
    </source>
</evidence>
<comment type="subcellular location">
    <subcellularLocation>
        <location evidence="1">Membrane</location>
        <topology evidence="1">Multi-pass membrane protein</topology>
    </subcellularLocation>
</comment>
<feature type="transmembrane region" description="Helical" evidence="6">
    <location>
        <begin position="418"/>
        <end position="441"/>
    </location>
</feature>
<sequence>MADTLNSHFNQTANDTSWMELISRDPGLRVAHLTYLLLGVFVTCFGFVSLIVKDRLYMSEAMVATLFGIIIGPVVANIFNPDSLFPGQVDHVTLEFSRLIIAIQCLVAGITLPGNYLWKERKSIAMLLGPVMLYMWLMSALAIWAVFSVPWQLALVIAGCITPTDPVLANSIVKGKFAEKHIPYHVRLLISAERQNLMYSAINDGLGVPLVFLPVYLWRISNTGEAIGWWILNVIIYQITLCVIFGILIGYASLRTLKYAELKGWIDKESIFGFFIAIALFTTGSLSALGVDDILGCFFVGTVLSWDQWFNQQIEETHIQEVLDVLINIAFFIYFGTLIPWSDYTTMIGTLSIWKLFLVAIWLLLLRRLPVVMLLRHWIPALGSRKEAFFCGWFGPIGAGAIFYCMTAVVYLEIDLKPMFPIISFIVLSSILLHGASVGLFEFGITRHSTWQNNRLSRQISTAMRNRQPVVLGEEQTESDHGNNDERGVLQGNSSTNPIRLLPSPILRRLLLCIGLTRAMRY</sequence>
<dbReference type="STRING" id="403673.A0A177WD62"/>
<dbReference type="Proteomes" id="UP000077115">
    <property type="component" value="Unassembled WGS sequence"/>
</dbReference>
<feature type="transmembrane region" description="Helical" evidence="6">
    <location>
        <begin position="61"/>
        <end position="79"/>
    </location>
</feature>
<feature type="transmembrane region" description="Helical" evidence="6">
    <location>
        <begin position="271"/>
        <end position="301"/>
    </location>
</feature>
<keyword evidence="3 6" id="KW-1133">Transmembrane helix</keyword>
<dbReference type="GO" id="GO:0005886">
    <property type="term" value="C:plasma membrane"/>
    <property type="evidence" value="ECO:0007669"/>
    <property type="project" value="InterPro"/>
</dbReference>
<dbReference type="OrthoDB" id="2190219at2759"/>
<evidence type="ECO:0000256" key="1">
    <source>
        <dbReference type="ARBA" id="ARBA00004141"/>
    </source>
</evidence>
<evidence type="ECO:0000313" key="9">
    <source>
        <dbReference type="Proteomes" id="UP000077115"/>
    </source>
</evidence>
<evidence type="ECO:0000256" key="4">
    <source>
        <dbReference type="ARBA" id="ARBA00023136"/>
    </source>
</evidence>
<protein>
    <recommendedName>
        <fullName evidence="7">Cation/H+ exchanger transmembrane domain-containing protein</fullName>
    </recommendedName>
</protein>
<keyword evidence="2 6" id="KW-0812">Transmembrane</keyword>
<evidence type="ECO:0000256" key="2">
    <source>
        <dbReference type="ARBA" id="ARBA00022692"/>
    </source>
</evidence>
<feature type="transmembrane region" description="Helical" evidence="6">
    <location>
        <begin position="99"/>
        <end position="118"/>
    </location>
</feature>
<name>A0A177WD62_BATDL</name>
<dbReference type="GO" id="GO:0042391">
    <property type="term" value="P:regulation of membrane potential"/>
    <property type="evidence" value="ECO:0007669"/>
    <property type="project" value="InterPro"/>
</dbReference>
<dbReference type="EMBL" id="DS022301">
    <property type="protein sequence ID" value="OAJ38038.1"/>
    <property type="molecule type" value="Genomic_DNA"/>
</dbReference>
<feature type="transmembrane region" description="Helical" evidence="6">
    <location>
        <begin position="230"/>
        <end position="251"/>
    </location>
</feature>
<organism evidence="8 9">
    <name type="scientific">Batrachochytrium dendrobatidis (strain JEL423)</name>
    <dbReference type="NCBI Taxonomy" id="403673"/>
    <lineage>
        <taxon>Eukaryota</taxon>
        <taxon>Fungi</taxon>
        <taxon>Fungi incertae sedis</taxon>
        <taxon>Chytridiomycota</taxon>
        <taxon>Chytridiomycota incertae sedis</taxon>
        <taxon>Chytridiomycetes</taxon>
        <taxon>Rhizophydiales</taxon>
        <taxon>Rhizophydiales incertae sedis</taxon>
        <taxon>Batrachochytrium</taxon>
    </lineage>
</organism>
<feature type="transmembrane region" description="Helical" evidence="6">
    <location>
        <begin position="347"/>
        <end position="366"/>
    </location>
</feature>
<feature type="region of interest" description="Disordered" evidence="5">
    <location>
        <begin position="473"/>
        <end position="494"/>
    </location>
</feature>
<proteinExistence type="predicted"/>
<feature type="domain" description="Cation/H+ exchanger transmembrane" evidence="7">
    <location>
        <begin position="48"/>
        <end position="439"/>
    </location>
</feature>
<evidence type="ECO:0000256" key="3">
    <source>
        <dbReference type="ARBA" id="ARBA00022989"/>
    </source>
</evidence>
<dbReference type="GO" id="GO:0036376">
    <property type="term" value="P:sodium ion export across plasma membrane"/>
    <property type="evidence" value="ECO:0007669"/>
    <property type="project" value="InterPro"/>
</dbReference>
<dbReference type="PANTHER" id="PTHR31382">
    <property type="entry name" value="NA(+)/H(+) ANTIPORTER"/>
    <property type="match status" value="1"/>
</dbReference>
<dbReference type="PANTHER" id="PTHR31382:SF1">
    <property type="entry name" value="SODIUM ION_PROTON EXCHANGER (EUROFUNG)"/>
    <property type="match status" value="1"/>
</dbReference>
<feature type="transmembrane region" description="Helical" evidence="6">
    <location>
        <begin position="33"/>
        <end position="52"/>
    </location>
</feature>
<dbReference type="AlphaFoldDB" id="A0A177WD62"/>
<accession>A0A177WD62</accession>